<evidence type="ECO:0000256" key="7">
    <source>
        <dbReference type="ARBA" id="ARBA00023004"/>
    </source>
</evidence>
<evidence type="ECO:0000256" key="5">
    <source>
        <dbReference type="ARBA" id="ARBA00022729"/>
    </source>
</evidence>
<comment type="caution">
    <text evidence="10">The sequence shown here is derived from an EMBL/GenBank/DDBJ whole genome shotgun (WGS) entry which is preliminary data.</text>
</comment>
<evidence type="ECO:0000256" key="2">
    <source>
        <dbReference type="ARBA" id="ARBA00022448"/>
    </source>
</evidence>
<proteinExistence type="predicted"/>
<gene>
    <name evidence="10" type="ORF">LCGC14_2767830</name>
</gene>
<comment type="subcellular location">
    <subcellularLocation>
        <location evidence="1">Cell envelope</location>
    </subcellularLocation>
</comment>
<reference evidence="10" key="1">
    <citation type="journal article" date="2015" name="Nature">
        <title>Complex archaea that bridge the gap between prokaryotes and eukaryotes.</title>
        <authorList>
            <person name="Spang A."/>
            <person name="Saw J.H."/>
            <person name="Jorgensen S.L."/>
            <person name="Zaremba-Niedzwiedzka K."/>
            <person name="Martijn J."/>
            <person name="Lind A.E."/>
            <person name="van Eijk R."/>
            <person name="Schleper C."/>
            <person name="Guy L."/>
            <person name="Ettema T.J."/>
        </authorList>
    </citation>
    <scope>NUCLEOTIDE SEQUENCE</scope>
</reference>
<keyword evidence="5" id="KW-0732">Signal</keyword>
<dbReference type="InterPro" id="IPR038266">
    <property type="entry name" value="NapC/NirT_cytc_sf"/>
</dbReference>
<dbReference type="GO" id="GO:0030313">
    <property type="term" value="C:cell envelope"/>
    <property type="evidence" value="ECO:0007669"/>
    <property type="project" value="UniProtKB-SubCell"/>
</dbReference>
<dbReference type="Gene3D" id="1.10.3820.10">
    <property type="entry name" value="Di-heme elbow motif domain"/>
    <property type="match status" value="1"/>
</dbReference>
<dbReference type="EMBL" id="LAZR01051061">
    <property type="protein sequence ID" value="KKK85979.1"/>
    <property type="molecule type" value="Genomic_DNA"/>
</dbReference>
<dbReference type="GO" id="GO:0046872">
    <property type="term" value="F:metal ion binding"/>
    <property type="evidence" value="ECO:0007669"/>
    <property type="project" value="UniProtKB-KW"/>
</dbReference>
<sequence>FKRRKYLKLFLLQGKEPMAEEKKDPDQEPEQEPEQQPEKQPGGLSLNPFKVLERLLKKIPIFSKLEEGIPLKAKILIAVLVLVTIVGASYTAYNLYDFTQNDPKFCVSCHLMQESFETWQKSVHEEINCHECHRLTIPEANMLMFNFIVHNPDSVPDRHGKIIVPWRNCIQCHWEKDERYPEATSINTSRLHAKHVFMEQVECSKCHGYKLHQFMPEERFCVMCHEGKEVHGIGMEELACLNCHTDMQADLRPVRAKCLICHGMPEMQEYEPEDFKSIDLKYFSPPQETIDAATKIDLKKDSPMQFACDTCHHPHESERPDWGNCLDCHRNVLVVGSHGLHIQETGLDCKQCHRPHKWTVTKEQAKETCTTCHDYRSPMEYLRGRKN</sequence>
<dbReference type="AlphaFoldDB" id="A0A0F9B5T8"/>
<keyword evidence="3" id="KW-0349">Heme</keyword>
<keyword evidence="7" id="KW-0408">Iron</keyword>
<protein>
    <recommendedName>
        <fullName evidence="9">Tetrahaem cytochrome domain-containing protein</fullName>
    </recommendedName>
</protein>
<evidence type="ECO:0000256" key="3">
    <source>
        <dbReference type="ARBA" id="ARBA00022617"/>
    </source>
</evidence>
<evidence type="ECO:0000256" key="4">
    <source>
        <dbReference type="ARBA" id="ARBA00022723"/>
    </source>
</evidence>
<dbReference type="InterPro" id="IPR012286">
    <property type="entry name" value="Tetrahaem_cytochrome"/>
</dbReference>
<keyword evidence="2" id="KW-0813">Transport</keyword>
<evidence type="ECO:0000256" key="8">
    <source>
        <dbReference type="SAM" id="MobiDB-lite"/>
    </source>
</evidence>
<evidence type="ECO:0000259" key="9">
    <source>
        <dbReference type="Pfam" id="PF14537"/>
    </source>
</evidence>
<dbReference type="SUPFAM" id="SSF48695">
    <property type="entry name" value="Multiheme cytochromes"/>
    <property type="match status" value="1"/>
</dbReference>
<dbReference type="InterPro" id="IPR051829">
    <property type="entry name" value="Multiheme_Cytochr_ET"/>
</dbReference>
<feature type="domain" description="Tetrahaem cytochrome" evidence="9">
    <location>
        <begin position="236"/>
        <end position="329"/>
    </location>
</feature>
<keyword evidence="6" id="KW-0249">Electron transport</keyword>
<dbReference type="InterPro" id="IPR036280">
    <property type="entry name" value="Multihaem_cyt_sf"/>
</dbReference>
<name>A0A0F9B5T8_9ZZZZ</name>
<feature type="region of interest" description="Disordered" evidence="8">
    <location>
        <begin position="12"/>
        <end position="45"/>
    </location>
</feature>
<dbReference type="Gene3D" id="3.90.10.10">
    <property type="entry name" value="Cytochrome C3"/>
    <property type="match status" value="1"/>
</dbReference>
<accession>A0A0F9B5T8</accession>
<evidence type="ECO:0000256" key="6">
    <source>
        <dbReference type="ARBA" id="ARBA00022982"/>
    </source>
</evidence>
<keyword evidence="4" id="KW-0479">Metal-binding</keyword>
<feature type="compositionally biased region" description="Basic and acidic residues" evidence="8">
    <location>
        <begin position="17"/>
        <end position="26"/>
    </location>
</feature>
<feature type="non-terminal residue" evidence="10">
    <location>
        <position position="1"/>
    </location>
</feature>
<evidence type="ECO:0000256" key="1">
    <source>
        <dbReference type="ARBA" id="ARBA00004196"/>
    </source>
</evidence>
<dbReference type="PANTHER" id="PTHR35038:SF10">
    <property type="entry name" value="HIGH-MOLECULAR-WEIGHT CYTOCHROME C"/>
    <property type="match status" value="1"/>
</dbReference>
<dbReference type="PANTHER" id="PTHR35038">
    <property type="entry name" value="DISSIMILATORY SULFITE REDUCTASE SIRA"/>
    <property type="match status" value="1"/>
</dbReference>
<evidence type="ECO:0000313" key="10">
    <source>
        <dbReference type="EMBL" id="KKK85979.1"/>
    </source>
</evidence>
<dbReference type="Pfam" id="PF14537">
    <property type="entry name" value="Cytochrom_c3_2"/>
    <property type="match status" value="1"/>
</dbReference>
<dbReference type="Gene3D" id="1.10.1130.10">
    <property type="entry name" value="Flavocytochrome C3, Chain A"/>
    <property type="match status" value="1"/>
</dbReference>
<organism evidence="10">
    <name type="scientific">marine sediment metagenome</name>
    <dbReference type="NCBI Taxonomy" id="412755"/>
    <lineage>
        <taxon>unclassified sequences</taxon>
        <taxon>metagenomes</taxon>
        <taxon>ecological metagenomes</taxon>
    </lineage>
</organism>